<dbReference type="Gene3D" id="3.90.1750.20">
    <property type="entry name" value="Putative Large Serine Recombinase, Chain B, Domain 2"/>
    <property type="match status" value="1"/>
</dbReference>
<name>A0A1T5FN43_9HYPH</name>
<gene>
    <name evidence="3" type="ORF">SAMN05660750_03387</name>
</gene>
<dbReference type="PANTHER" id="PTHR30461:SF23">
    <property type="entry name" value="DNA RECOMBINASE-RELATED"/>
    <property type="match status" value="1"/>
</dbReference>
<sequence>MTRSAPTPLRCAIYTRVSTDHGLEQDFNSLDAQREAAEAFIRSQAHEGWRLLPQSYDDGGFSGGSLERPALQRLLGEVEAGRIDIIVVYKVDRLTRSLTDFARLVERFDARGASFVSVTQAFNTTSSMGRLTLNVLLSFAQFEREVTGERIRDKIAASKRKGLWMGGPVPHGYRVEARKLVIDPQEAQTVRSIFTQYQELRSIPALQQALRLQGIRSRVRMRTAGTSIGGVPLTNGPLGHILRNRIYLGEINHRGNSYPGEHEAIVTTEQFAAVQAIMAANTVKRRSLRVTSQALLTGLLKDDRGHAMSPSHALKKGARYRYYVSQALLQGRKAEAGSRPRIAAEPIESIVLQHLRPLATMRPPADQQPPRSDAGLIEELVEQVVLGSSEISIRLRAEAGPAGQPRALSIPWTPPSATRRREVIAVAGLGEGRAAAPMKAENRQKLIRALAQARAWLAELTRGEAIDTAGIARREGCSERAVRMRLSLAFLAPDIVEAAIAGLLPRALGLTRLSDLPMDWAAQRRALGIRDTIAAN</sequence>
<dbReference type="CDD" id="cd03768">
    <property type="entry name" value="SR_ResInv"/>
    <property type="match status" value="1"/>
</dbReference>
<dbReference type="InterPro" id="IPR036162">
    <property type="entry name" value="Resolvase-like_N_sf"/>
</dbReference>
<reference evidence="3 4" key="1">
    <citation type="submission" date="2017-02" db="EMBL/GenBank/DDBJ databases">
        <authorList>
            <person name="Peterson S.W."/>
        </authorList>
    </citation>
    <scope>NUCLEOTIDE SEQUENCE [LARGE SCALE GENOMIC DNA]</scope>
    <source>
        <strain evidence="3 4">DSM 9653</strain>
    </source>
</reference>
<accession>A0A1T5FN43</accession>
<dbReference type="OrthoDB" id="9800103at2"/>
<dbReference type="PANTHER" id="PTHR30461">
    <property type="entry name" value="DNA-INVERTASE FROM LAMBDOID PROPHAGE"/>
    <property type="match status" value="1"/>
</dbReference>
<dbReference type="InterPro" id="IPR038109">
    <property type="entry name" value="DNA_bind_recomb_sf"/>
</dbReference>
<dbReference type="SMART" id="SM00857">
    <property type="entry name" value="Resolvase"/>
    <property type="match status" value="1"/>
</dbReference>
<feature type="domain" description="Recombinase" evidence="2">
    <location>
        <begin position="170"/>
        <end position="284"/>
    </location>
</feature>
<evidence type="ECO:0000259" key="2">
    <source>
        <dbReference type="PROSITE" id="PS51737"/>
    </source>
</evidence>
<dbReference type="AlphaFoldDB" id="A0A1T5FN43"/>
<dbReference type="RefSeq" id="WP_079591806.1">
    <property type="nucleotide sequence ID" value="NZ_FUYX01000009.1"/>
</dbReference>
<dbReference type="PROSITE" id="PS51736">
    <property type="entry name" value="RECOMBINASES_3"/>
    <property type="match status" value="1"/>
</dbReference>
<evidence type="ECO:0000313" key="4">
    <source>
        <dbReference type="Proteomes" id="UP000190130"/>
    </source>
</evidence>
<protein>
    <submittedName>
        <fullName evidence="3">Site-specific DNA recombinase</fullName>
    </submittedName>
</protein>
<evidence type="ECO:0000259" key="1">
    <source>
        <dbReference type="PROSITE" id="PS51736"/>
    </source>
</evidence>
<dbReference type="Gene3D" id="3.40.50.1390">
    <property type="entry name" value="Resolvase, N-terminal catalytic domain"/>
    <property type="match status" value="1"/>
</dbReference>
<dbReference type="Proteomes" id="UP000190130">
    <property type="component" value="Unassembled WGS sequence"/>
</dbReference>
<proteinExistence type="predicted"/>
<dbReference type="SUPFAM" id="SSF109709">
    <property type="entry name" value="KorB DNA-binding domain-like"/>
    <property type="match status" value="1"/>
</dbReference>
<dbReference type="SUPFAM" id="SSF53041">
    <property type="entry name" value="Resolvase-like"/>
    <property type="match status" value="1"/>
</dbReference>
<dbReference type="PROSITE" id="PS51737">
    <property type="entry name" value="RECOMBINASE_DNA_BIND"/>
    <property type="match status" value="1"/>
</dbReference>
<feature type="domain" description="Resolvase/invertase-type recombinase catalytic" evidence="1">
    <location>
        <begin position="10"/>
        <end position="162"/>
    </location>
</feature>
<organism evidence="3 4">
    <name type="scientific">Bosea thiooxidans</name>
    <dbReference type="NCBI Taxonomy" id="53254"/>
    <lineage>
        <taxon>Bacteria</taxon>
        <taxon>Pseudomonadati</taxon>
        <taxon>Pseudomonadota</taxon>
        <taxon>Alphaproteobacteria</taxon>
        <taxon>Hyphomicrobiales</taxon>
        <taxon>Boseaceae</taxon>
        <taxon>Bosea</taxon>
    </lineage>
</organism>
<dbReference type="EMBL" id="FUYX01000009">
    <property type="protein sequence ID" value="SKB97599.1"/>
    <property type="molecule type" value="Genomic_DNA"/>
</dbReference>
<dbReference type="GO" id="GO:0000150">
    <property type="term" value="F:DNA strand exchange activity"/>
    <property type="evidence" value="ECO:0007669"/>
    <property type="project" value="InterPro"/>
</dbReference>
<dbReference type="InterPro" id="IPR050639">
    <property type="entry name" value="SSR_resolvase"/>
</dbReference>
<dbReference type="Pfam" id="PF07508">
    <property type="entry name" value="Recombinase"/>
    <property type="match status" value="1"/>
</dbReference>
<dbReference type="InterPro" id="IPR006119">
    <property type="entry name" value="Resolv_N"/>
</dbReference>
<dbReference type="Pfam" id="PF00239">
    <property type="entry name" value="Resolvase"/>
    <property type="match status" value="1"/>
</dbReference>
<dbReference type="InterPro" id="IPR011109">
    <property type="entry name" value="DNA_bind_recombinase_dom"/>
</dbReference>
<evidence type="ECO:0000313" key="3">
    <source>
        <dbReference type="EMBL" id="SKB97599.1"/>
    </source>
</evidence>
<dbReference type="GO" id="GO:0003677">
    <property type="term" value="F:DNA binding"/>
    <property type="evidence" value="ECO:0007669"/>
    <property type="project" value="InterPro"/>
</dbReference>